<sequence length="123" mass="13420">MKIKQKGLLSLIAIALSSSCFATDLASRHYEFKPNEAKVLTNPFIWQLTMKCKLSTKSNKNILSALMLKYTGTVNNHVLKEGERVSLRVKNNGSLNISVAGSAMVEITNQGSTSVTANCEIQS</sequence>
<evidence type="ECO:0000256" key="1">
    <source>
        <dbReference type="SAM" id="SignalP"/>
    </source>
</evidence>
<dbReference type="EMBL" id="UGOD01000001">
    <property type="protein sequence ID" value="STX51347.1"/>
    <property type="molecule type" value="Genomic_DNA"/>
</dbReference>
<evidence type="ECO:0000313" key="3">
    <source>
        <dbReference type="Proteomes" id="UP000254794"/>
    </source>
</evidence>
<proteinExistence type="predicted"/>
<keyword evidence="3" id="KW-1185">Reference proteome</keyword>
<accession>A0A378JJU9</accession>
<dbReference type="Proteomes" id="UP000254794">
    <property type="component" value="Unassembled WGS sequence"/>
</dbReference>
<dbReference type="PROSITE" id="PS51257">
    <property type="entry name" value="PROKAR_LIPOPROTEIN"/>
    <property type="match status" value="1"/>
</dbReference>
<organism evidence="2 3">
    <name type="scientific">Legionella busanensis</name>
    <dbReference type="NCBI Taxonomy" id="190655"/>
    <lineage>
        <taxon>Bacteria</taxon>
        <taxon>Pseudomonadati</taxon>
        <taxon>Pseudomonadota</taxon>
        <taxon>Gammaproteobacteria</taxon>
        <taxon>Legionellales</taxon>
        <taxon>Legionellaceae</taxon>
        <taxon>Legionella</taxon>
    </lineage>
</organism>
<protein>
    <submittedName>
        <fullName evidence="2">Uncharacterized protein</fullName>
    </submittedName>
</protein>
<name>A0A378JJU9_9GAMM</name>
<dbReference type="RefSeq" id="WP_115330989.1">
    <property type="nucleotide sequence ID" value="NZ_CAAAHP010000001.1"/>
</dbReference>
<feature type="chain" id="PRO_5016698770" evidence="1">
    <location>
        <begin position="23"/>
        <end position="123"/>
    </location>
</feature>
<keyword evidence="1" id="KW-0732">Signal</keyword>
<gene>
    <name evidence="2" type="ORF">NCTC13316_01442</name>
</gene>
<reference evidence="2 3" key="1">
    <citation type="submission" date="2018-06" db="EMBL/GenBank/DDBJ databases">
        <authorList>
            <consortium name="Pathogen Informatics"/>
            <person name="Doyle S."/>
        </authorList>
    </citation>
    <scope>NUCLEOTIDE SEQUENCE [LARGE SCALE GENOMIC DNA]</scope>
    <source>
        <strain evidence="2 3">NCTC13316</strain>
    </source>
</reference>
<dbReference type="AlphaFoldDB" id="A0A378JJU9"/>
<dbReference type="OrthoDB" id="5652607at2"/>
<evidence type="ECO:0000313" key="2">
    <source>
        <dbReference type="EMBL" id="STX51347.1"/>
    </source>
</evidence>
<feature type="signal peptide" evidence="1">
    <location>
        <begin position="1"/>
        <end position="22"/>
    </location>
</feature>